<reference evidence="2" key="1">
    <citation type="submission" date="2024-07" db="EMBL/GenBank/DDBJ databases">
        <title>Two chromosome-level genome assemblies of Korean endemic species Abeliophyllum distichum and Forsythia ovata (Oleaceae).</title>
        <authorList>
            <person name="Jang H."/>
        </authorList>
    </citation>
    <scope>NUCLEOTIDE SEQUENCE [LARGE SCALE GENOMIC DNA]</scope>
</reference>
<proteinExistence type="predicted"/>
<name>A0ABD1PBX3_9LAMI</name>
<dbReference type="Proteomes" id="UP001604336">
    <property type="component" value="Unassembled WGS sequence"/>
</dbReference>
<comment type="caution">
    <text evidence="1">The sequence shown here is derived from an EMBL/GenBank/DDBJ whole genome shotgun (WGS) entry which is preliminary data.</text>
</comment>
<keyword evidence="2" id="KW-1185">Reference proteome</keyword>
<gene>
    <name evidence="1" type="ORF">Adt_44303</name>
</gene>
<organism evidence="1 2">
    <name type="scientific">Abeliophyllum distichum</name>
    <dbReference type="NCBI Taxonomy" id="126358"/>
    <lineage>
        <taxon>Eukaryota</taxon>
        <taxon>Viridiplantae</taxon>
        <taxon>Streptophyta</taxon>
        <taxon>Embryophyta</taxon>
        <taxon>Tracheophyta</taxon>
        <taxon>Spermatophyta</taxon>
        <taxon>Magnoliopsida</taxon>
        <taxon>eudicotyledons</taxon>
        <taxon>Gunneridae</taxon>
        <taxon>Pentapetalae</taxon>
        <taxon>asterids</taxon>
        <taxon>lamiids</taxon>
        <taxon>Lamiales</taxon>
        <taxon>Oleaceae</taxon>
        <taxon>Forsythieae</taxon>
        <taxon>Abeliophyllum</taxon>
    </lineage>
</organism>
<accession>A0ABD1PBX3</accession>
<dbReference type="AlphaFoldDB" id="A0ABD1PBX3"/>
<protein>
    <submittedName>
        <fullName evidence="1">Uncharacterized protein</fullName>
    </submittedName>
</protein>
<evidence type="ECO:0000313" key="2">
    <source>
        <dbReference type="Proteomes" id="UP001604336"/>
    </source>
</evidence>
<sequence>MENILRNAGVHFDFTIEATKMLEIIKISKIRGYNEAYKLTASESEIVSQNIEEKEMKCIENLVHLGKRINQLRLHRDELDRRMLQLKQHVLEKAEAESCHSLD</sequence>
<evidence type="ECO:0000313" key="1">
    <source>
        <dbReference type="EMBL" id="KAL2460883.1"/>
    </source>
</evidence>
<dbReference type="EMBL" id="JBFOLK010000014">
    <property type="protein sequence ID" value="KAL2460883.1"/>
    <property type="molecule type" value="Genomic_DNA"/>
</dbReference>